<dbReference type="STRING" id="1081109.A0A166UYI0"/>
<dbReference type="PANTHER" id="PTHR24346">
    <property type="entry name" value="MAP/MICROTUBULE AFFINITY-REGULATING KINASE"/>
    <property type="match status" value="1"/>
</dbReference>
<dbReference type="FunFam" id="1.10.510.10:FF:000995">
    <property type="entry name" value="BcCMK3, calcium/calmodulin-dependent protein kinase"/>
    <property type="match status" value="1"/>
</dbReference>
<dbReference type="Proteomes" id="UP000078544">
    <property type="component" value="Unassembled WGS sequence"/>
</dbReference>
<dbReference type="FunFam" id="3.30.200.20:FF:000447">
    <property type="entry name" value="Calcium/calmodulin dependent protein kinase"/>
    <property type="match status" value="1"/>
</dbReference>
<dbReference type="SMART" id="SM00220">
    <property type="entry name" value="S_TKc"/>
    <property type="match status" value="1"/>
</dbReference>
<feature type="compositionally biased region" description="Polar residues" evidence="4">
    <location>
        <begin position="456"/>
        <end position="473"/>
    </location>
</feature>
<dbReference type="PANTHER" id="PTHR24346:SF77">
    <property type="entry name" value="SERINE THREONINE PROTEIN KINASE"/>
    <property type="match status" value="1"/>
</dbReference>
<dbReference type="GO" id="GO:0004674">
    <property type="term" value="F:protein serine/threonine kinase activity"/>
    <property type="evidence" value="ECO:0007669"/>
    <property type="project" value="TreeGrafter"/>
</dbReference>
<feature type="domain" description="Protein kinase" evidence="5">
    <location>
        <begin position="97"/>
        <end position="396"/>
    </location>
</feature>
<dbReference type="GO" id="GO:0005737">
    <property type="term" value="C:cytoplasm"/>
    <property type="evidence" value="ECO:0007669"/>
    <property type="project" value="TreeGrafter"/>
</dbReference>
<sequence>MVSNAAELPAQDQAASLSSPQLAIGHVDDNSEVKESSRPPFSTIVSEPPDSHGYSSPVRQHKRTPSAHREIKETLDARVEFTSAGSDGRTYHRINQYVIMEEIGRGSYGAVHRARDQFGNEFAVKEFSKTRLRKRAQSHILRLGPYGSPHPALPRPGGLGGPLSPQMTGLRTDEKRDALFLIREETAIMKKLNHPNLVQLIEVLDDPEEDSLYMVMEMCRKGVIMTVGLDDNADPYNEESCRHWFRDLLLGIEYLHAQGVIHRDIKPDNLLLSDDEVLKIVDFGVSEMFDKPDNMRTSKSAGSPAFMPPELCGKHQEVSGKAADIWSMGVTLYCLKYGKIPFNRPGVLEIYSAIKADDPFIPEDEDPAFLDLMAKILEKDPEKRITMPALREHPWVTKGGADPLLSAEENCENMIEPPNELELSRAFTRKMNHLLFMMKVIRKFRMLLARIRERQGSSSTKDTSTVPRGTDEVSSSDDTQDAAEERSKAEVIENVLSRRRNLLQQDENADRGHAHDLVGHEPLLLGIGTGARDAFTRDESTPDIVADSPTAVDFNVYDRAYEEAIKRRIEAKPSRRPTIYLTKFVKETDYFKRMENLTEGTMFSPPVLKSELKEAAQTLKDNVSASRVGASSSTWKSECRDAAQAFKDNLPNTKTGKLVDMVNKLAVTPAESEKKV</sequence>
<dbReference type="InterPro" id="IPR008271">
    <property type="entry name" value="Ser/Thr_kinase_AS"/>
</dbReference>
<dbReference type="PROSITE" id="PS50011">
    <property type="entry name" value="PROTEIN_KINASE_DOM"/>
    <property type="match status" value="1"/>
</dbReference>
<protein>
    <submittedName>
        <fullName evidence="6">CMKK2 protein</fullName>
    </submittedName>
</protein>
<evidence type="ECO:0000256" key="1">
    <source>
        <dbReference type="ARBA" id="ARBA00022741"/>
    </source>
</evidence>
<dbReference type="EMBL" id="AZGY01000001">
    <property type="protein sequence ID" value="OAA33107.1"/>
    <property type="molecule type" value="Genomic_DNA"/>
</dbReference>
<proteinExistence type="predicted"/>
<evidence type="ECO:0000313" key="7">
    <source>
        <dbReference type="Proteomes" id="UP000078544"/>
    </source>
</evidence>
<feature type="compositionally biased region" description="Basic and acidic residues" evidence="4">
    <location>
        <begin position="26"/>
        <end position="37"/>
    </location>
</feature>
<keyword evidence="7" id="KW-1185">Reference proteome</keyword>
<evidence type="ECO:0000313" key="6">
    <source>
        <dbReference type="EMBL" id="OAA33107.1"/>
    </source>
</evidence>
<comment type="caution">
    <text evidence="6">The sequence shown here is derived from an EMBL/GenBank/DDBJ whole genome shotgun (WGS) entry which is preliminary data.</text>
</comment>
<dbReference type="InterPro" id="IPR017441">
    <property type="entry name" value="Protein_kinase_ATP_BS"/>
</dbReference>
<reference evidence="6 7" key="1">
    <citation type="journal article" date="2016" name="Genome Biol. Evol.">
        <title>Divergent and convergent evolution of fungal pathogenicity.</title>
        <authorList>
            <person name="Shang Y."/>
            <person name="Xiao G."/>
            <person name="Zheng P."/>
            <person name="Cen K."/>
            <person name="Zhan S."/>
            <person name="Wang C."/>
        </authorList>
    </citation>
    <scope>NUCLEOTIDE SEQUENCE [LARGE SCALE GENOMIC DNA]</scope>
    <source>
        <strain evidence="6 7">RCEF 2490</strain>
    </source>
</reference>
<feature type="binding site" evidence="3">
    <location>
        <position position="125"/>
    </location>
    <ligand>
        <name>ATP</name>
        <dbReference type="ChEBI" id="CHEBI:30616"/>
    </ligand>
</feature>
<dbReference type="CDD" id="cd14008">
    <property type="entry name" value="STKc_LKB1_CaMKK"/>
    <property type="match status" value="1"/>
</dbReference>
<evidence type="ECO:0000256" key="2">
    <source>
        <dbReference type="ARBA" id="ARBA00022840"/>
    </source>
</evidence>
<dbReference type="SUPFAM" id="SSF56112">
    <property type="entry name" value="Protein kinase-like (PK-like)"/>
    <property type="match status" value="1"/>
</dbReference>
<dbReference type="OrthoDB" id="68483at2759"/>
<name>A0A166UYI0_9HYPO</name>
<feature type="region of interest" description="Disordered" evidence="4">
    <location>
        <begin position="453"/>
        <end position="491"/>
    </location>
</feature>
<accession>A0A166UYI0</accession>
<evidence type="ECO:0000256" key="3">
    <source>
        <dbReference type="PROSITE-ProRule" id="PRU10141"/>
    </source>
</evidence>
<keyword evidence="2 3" id="KW-0067">ATP-binding</keyword>
<dbReference type="Gene3D" id="1.10.510.10">
    <property type="entry name" value="Transferase(Phosphotransferase) domain 1"/>
    <property type="match status" value="1"/>
</dbReference>
<evidence type="ECO:0000256" key="4">
    <source>
        <dbReference type="SAM" id="MobiDB-lite"/>
    </source>
</evidence>
<gene>
    <name evidence="6" type="ORF">AAL_00572</name>
</gene>
<dbReference type="GO" id="GO:0005524">
    <property type="term" value="F:ATP binding"/>
    <property type="evidence" value="ECO:0007669"/>
    <property type="project" value="UniProtKB-UniRule"/>
</dbReference>
<dbReference type="AlphaFoldDB" id="A0A166UYI0"/>
<evidence type="ECO:0000259" key="5">
    <source>
        <dbReference type="PROSITE" id="PS50011"/>
    </source>
</evidence>
<dbReference type="PROSITE" id="PS00107">
    <property type="entry name" value="PROTEIN_KINASE_ATP"/>
    <property type="match status" value="1"/>
</dbReference>
<feature type="region of interest" description="Disordered" evidence="4">
    <location>
        <begin position="1"/>
        <end position="67"/>
    </location>
</feature>
<dbReference type="PROSITE" id="PS00108">
    <property type="entry name" value="PROTEIN_KINASE_ST"/>
    <property type="match status" value="1"/>
</dbReference>
<dbReference type="GO" id="GO:0035556">
    <property type="term" value="P:intracellular signal transduction"/>
    <property type="evidence" value="ECO:0007669"/>
    <property type="project" value="TreeGrafter"/>
</dbReference>
<dbReference type="InterPro" id="IPR000719">
    <property type="entry name" value="Prot_kinase_dom"/>
</dbReference>
<dbReference type="Gene3D" id="3.30.200.20">
    <property type="entry name" value="Phosphorylase Kinase, domain 1"/>
    <property type="match status" value="1"/>
</dbReference>
<organism evidence="6 7">
    <name type="scientific">Moelleriella libera RCEF 2490</name>
    <dbReference type="NCBI Taxonomy" id="1081109"/>
    <lineage>
        <taxon>Eukaryota</taxon>
        <taxon>Fungi</taxon>
        <taxon>Dikarya</taxon>
        <taxon>Ascomycota</taxon>
        <taxon>Pezizomycotina</taxon>
        <taxon>Sordariomycetes</taxon>
        <taxon>Hypocreomycetidae</taxon>
        <taxon>Hypocreales</taxon>
        <taxon>Clavicipitaceae</taxon>
        <taxon>Moelleriella</taxon>
    </lineage>
</organism>
<dbReference type="InterPro" id="IPR011009">
    <property type="entry name" value="Kinase-like_dom_sf"/>
</dbReference>
<keyword evidence="1 3" id="KW-0547">Nucleotide-binding</keyword>
<dbReference type="Pfam" id="PF00069">
    <property type="entry name" value="Pkinase"/>
    <property type="match status" value="1"/>
</dbReference>